<reference evidence="3 4" key="1">
    <citation type="submission" date="2023-03" db="EMBL/GenBank/DDBJ databases">
        <title>Bacillus Genome Sequencing.</title>
        <authorList>
            <person name="Dunlap C."/>
        </authorList>
    </citation>
    <scope>NUCLEOTIDE SEQUENCE [LARGE SCALE GENOMIC DNA]</scope>
    <source>
        <strain evidence="3 4">NRS-38</strain>
    </source>
</reference>
<feature type="domain" description="Tyr recombinase" evidence="2">
    <location>
        <begin position="1"/>
        <end position="72"/>
    </location>
</feature>
<dbReference type="AlphaFoldDB" id="A0ABD5IZ01"/>
<dbReference type="Gene3D" id="1.10.443.10">
    <property type="entry name" value="Intergrase catalytic core"/>
    <property type="match status" value="1"/>
</dbReference>
<dbReference type="SUPFAM" id="SSF56349">
    <property type="entry name" value="DNA breaking-rejoining enzymes"/>
    <property type="match status" value="1"/>
</dbReference>
<evidence type="ECO:0000313" key="3">
    <source>
        <dbReference type="EMBL" id="MED5053602.1"/>
    </source>
</evidence>
<protein>
    <submittedName>
        <fullName evidence="3">Tyrosine-type recombinase/integrase</fullName>
    </submittedName>
</protein>
<comment type="caution">
    <text evidence="3">The sequence shown here is derived from an EMBL/GenBank/DDBJ whole genome shotgun (WGS) entry which is preliminary data.</text>
</comment>
<gene>
    <name evidence="3" type="ORF">P9850_17600</name>
</gene>
<dbReference type="Pfam" id="PF00589">
    <property type="entry name" value="Phage_integrase"/>
    <property type="match status" value="1"/>
</dbReference>
<keyword evidence="1" id="KW-0233">DNA recombination</keyword>
<evidence type="ECO:0000313" key="4">
    <source>
        <dbReference type="Proteomes" id="UP001339962"/>
    </source>
</evidence>
<organism evidence="3 4">
    <name type="scientific">Anoxybacteroides rupiense</name>
    <dbReference type="NCBI Taxonomy" id="311460"/>
    <lineage>
        <taxon>Bacteria</taxon>
        <taxon>Bacillati</taxon>
        <taxon>Bacillota</taxon>
        <taxon>Bacilli</taxon>
        <taxon>Bacillales</taxon>
        <taxon>Anoxybacillaceae</taxon>
        <taxon>Anoxybacteroides</taxon>
    </lineage>
</organism>
<dbReference type="InterPro" id="IPR013762">
    <property type="entry name" value="Integrase-like_cat_sf"/>
</dbReference>
<evidence type="ECO:0000259" key="2">
    <source>
        <dbReference type="PROSITE" id="PS51898"/>
    </source>
</evidence>
<evidence type="ECO:0000256" key="1">
    <source>
        <dbReference type="ARBA" id="ARBA00023172"/>
    </source>
</evidence>
<proteinExistence type="predicted"/>
<dbReference type="InterPro" id="IPR011010">
    <property type="entry name" value="DNA_brk_join_enz"/>
</dbReference>
<dbReference type="GO" id="GO:0006310">
    <property type="term" value="P:DNA recombination"/>
    <property type="evidence" value="ECO:0007669"/>
    <property type="project" value="UniProtKB-KW"/>
</dbReference>
<dbReference type="RefSeq" id="WP_066329647.1">
    <property type="nucleotide sequence ID" value="NZ_JAGUQN010000002.1"/>
</dbReference>
<sequence length="72" mass="8328">MLKTSFLKVAKSSPYYTAFFLAVMTGMRQGEILGLRWKDIDFENERLYVKQTLTQNNLKIGLKVKRVIAQSV</sequence>
<dbReference type="InterPro" id="IPR002104">
    <property type="entry name" value="Integrase_catalytic"/>
</dbReference>
<dbReference type="Proteomes" id="UP001339962">
    <property type="component" value="Unassembled WGS sequence"/>
</dbReference>
<accession>A0ABD5IZ01</accession>
<dbReference type="PROSITE" id="PS51898">
    <property type="entry name" value="TYR_RECOMBINASE"/>
    <property type="match status" value="1"/>
</dbReference>
<name>A0ABD5IZ01_9BACL</name>
<dbReference type="EMBL" id="JARTLI010000051">
    <property type="protein sequence ID" value="MED5053602.1"/>
    <property type="molecule type" value="Genomic_DNA"/>
</dbReference>